<reference evidence="2" key="1">
    <citation type="journal article" date="2022" name="Mol. Ecol. Resour.">
        <title>The genomes of chicory, endive, great burdock and yacon provide insights into Asteraceae palaeo-polyploidization history and plant inulin production.</title>
        <authorList>
            <person name="Fan W."/>
            <person name="Wang S."/>
            <person name="Wang H."/>
            <person name="Wang A."/>
            <person name="Jiang F."/>
            <person name="Liu H."/>
            <person name="Zhao H."/>
            <person name="Xu D."/>
            <person name="Zhang Y."/>
        </authorList>
    </citation>
    <scope>NUCLEOTIDE SEQUENCE [LARGE SCALE GENOMIC DNA]</scope>
    <source>
        <strain evidence="2">cv. Yunnan</strain>
    </source>
</reference>
<keyword evidence="2" id="KW-1185">Reference proteome</keyword>
<sequence length="121" mass="13833">MNPRGCKQPNLYRRCKKVQSKKLKRVRYVQKRVGQRCTTWIVKRFKLKVGILTDGHSSGCSMAKGKAVSDTKQLGLQKTDILFNVSRQECTRNLVSGKAVSLQKWSVLALLYVVQWHLVEA</sequence>
<comment type="caution">
    <text evidence="1">The sequence shown here is derived from an EMBL/GenBank/DDBJ whole genome shotgun (WGS) entry which is preliminary data.</text>
</comment>
<name>A0ACB9HY30_9ASTR</name>
<evidence type="ECO:0000313" key="1">
    <source>
        <dbReference type="EMBL" id="KAI3800140.1"/>
    </source>
</evidence>
<organism evidence="1 2">
    <name type="scientific">Smallanthus sonchifolius</name>
    <dbReference type="NCBI Taxonomy" id="185202"/>
    <lineage>
        <taxon>Eukaryota</taxon>
        <taxon>Viridiplantae</taxon>
        <taxon>Streptophyta</taxon>
        <taxon>Embryophyta</taxon>
        <taxon>Tracheophyta</taxon>
        <taxon>Spermatophyta</taxon>
        <taxon>Magnoliopsida</taxon>
        <taxon>eudicotyledons</taxon>
        <taxon>Gunneridae</taxon>
        <taxon>Pentapetalae</taxon>
        <taxon>asterids</taxon>
        <taxon>campanulids</taxon>
        <taxon>Asterales</taxon>
        <taxon>Asteraceae</taxon>
        <taxon>Asteroideae</taxon>
        <taxon>Heliantheae alliance</taxon>
        <taxon>Millerieae</taxon>
        <taxon>Smallanthus</taxon>
    </lineage>
</organism>
<dbReference type="Proteomes" id="UP001056120">
    <property type="component" value="Linkage Group LG11"/>
</dbReference>
<gene>
    <name evidence="1" type="ORF">L1987_35450</name>
</gene>
<reference evidence="1 2" key="2">
    <citation type="journal article" date="2022" name="Mol. Ecol. Resour.">
        <title>The genomes of chicory, endive, great burdock and yacon provide insights into Asteraceae paleo-polyploidization history and plant inulin production.</title>
        <authorList>
            <person name="Fan W."/>
            <person name="Wang S."/>
            <person name="Wang H."/>
            <person name="Wang A."/>
            <person name="Jiang F."/>
            <person name="Liu H."/>
            <person name="Zhao H."/>
            <person name="Xu D."/>
            <person name="Zhang Y."/>
        </authorList>
    </citation>
    <scope>NUCLEOTIDE SEQUENCE [LARGE SCALE GENOMIC DNA]</scope>
    <source>
        <strain evidence="2">cv. Yunnan</strain>
        <tissue evidence="1">Leaves</tissue>
    </source>
</reference>
<accession>A0ACB9HY30</accession>
<evidence type="ECO:0000313" key="2">
    <source>
        <dbReference type="Proteomes" id="UP001056120"/>
    </source>
</evidence>
<dbReference type="EMBL" id="CM042028">
    <property type="protein sequence ID" value="KAI3800140.1"/>
    <property type="molecule type" value="Genomic_DNA"/>
</dbReference>
<proteinExistence type="predicted"/>
<protein>
    <submittedName>
        <fullName evidence="1">Uncharacterized protein</fullName>
    </submittedName>
</protein>